<evidence type="ECO:0000313" key="7">
    <source>
        <dbReference type="EMBL" id="CAE1256505.1"/>
    </source>
</evidence>
<evidence type="ECO:0000256" key="1">
    <source>
        <dbReference type="ARBA" id="ARBA00004613"/>
    </source>
</evidence>
<keyword evidence="8" id="KW-1185">Reference proteome</keyword>
<dbReference type="Pfam" id="PF17065">
    <property type="entry name" value="UPF0669"/>
    <property type="match status" value="1"/>
</dbReference>
<accession>A0A812C8D9</accession>
<keyword evidence="6" id="KW-0812">Transmembrane</keyword>
<feature type="transmembrane region" description="Helical" evidence="6">
    <location>
        <begin position="31"/>
        <end position="56"/>
    </location>
</feature>
<reference evidence="7" key="1">
    <citation type="submission" date="2021-01" db="EMBL/GenBank/DDBJ databases">
        <authorList>
            <person name="Li R."/>
            <person name="Bekaert M."/>
        </authorList>
    </citation>
    <scope>NUCLEOTIDE SEQUENCE</scope>
    <source>
        <strain evidence="7">Farmed</strain>
    </source>
</reference>
<keyword evidence="3" id="KW-0964">Secreted</keyword>
<sequence length="231" mass="26347">MECKVGCSVAAITRKKSQTNLLFASRLSWSVVIWLSYWLNSVTILFLVLSATISAANGEHLLQKLSGSVGAGNFTYYNLNWPGRIRVKMIPLFGDSDLYVSDKTLKPTYYDNELSSATCGEESIDIPAAFKRPVIIGIYGYPLIEKSKYELCFYLLADYDEVDEYDAIAYYSENLLNPGSMNHDKMGRKNDYRREEYTPQPNTDGQISEEEESIIWTVFIYILKIIFDILL</sequence>
<dbReference type="InterPro" id="IPR031420">
    <property type="entry name" value="UPF0669"/>
</dbReference>
<dbReference type="EMBL" id="CAHIKZ030001213">
    <property type="protein sequence ID" value="CAE1256505.1"/>
    <property type="molecule type" value="Genomic_DNA"/>
</dbReference>
<evidence type="ECO:0000256" key="2">
    <source>
        <dbReference type="ARBA" id="ARBA00008960"/>
    </source>
</evidence>
<comment type="caution">
    <text evidence="7">The sequence shown here is derived from an EMBL/GenBank/DDBJ whole genome shotgun (WGS) entry which is preliminary data.</text>
</comment>
<organism evidence="7 8">
    <name type="scientific">Acanthosepion pharaonis</name>
    <name type="common">Pharaoh cuttlefish</name>
    <name type="synonym">Sepia pharaonis</name>
    <dbReference type="NCBI Taxonomy" id="158019"/>
    <lineage>
        <taxon>Eukaryota</taxon>
        <taxon>Metazoa</taxon>
        <taxon>Spiralia</taxon>
        <taxon>Lophotrochozoa</taxon>
        <taxon>Mollusca</taxon>
        <taxon>Cephalopoda</taxon>
        <taxon>Coleoidea</taxon>
        <taxon>Decapodiformes</taxon>
        <taxon>Sepiida</taxon>
        <taxon>Sepiina</taxon>
        <taxon>Sepiidae</taxon>
        <taxon>Acanthosepion</taxon>
    </lineage>
</organism>
<evidence type="ECO:0000256" key="6">
    <source>
        <dbReference type="SAM" id="Phobius"/>
    </source>
</evidence>
<evidence type="ECO:0000313" key="8">
    <source>
        <dbReference type="Proteomes" id="UP000597762"/>
    </source>
</evidence>
<keyword evidence="4" id="KW-0732">Signal</keyword>
<evidence type="ECO:0000256" key="4">
    <source>
        <dbReference type="ARBA" id="ARBA00022729"/>
    </source>
</evidence>
<keyword evidence="6" id="KW-0472">Membrane</keyword>
<dbReference type="OrthoDB" id="10046613at2759"/>
<dbReference type="Proteomes" id="UP000597762">
    <property type="component" value="Unassembled WGS sequence"/>
</dbReference>
<comment type="similarity">
    <text evidence="2">Belongs to the UPF0669 family.</text>
</comment>
<dbReference type="PANTHER" id="PTHR31703:SF2">
    <property type="entry name" value="UPF0669 PROTEIN C6ORF120"/>
    <property type="match status" value="1"/>
</dbReference>
<keyword evidence="6" id="KW-1133">Transmembrane helix</keyword>
<gene>
    <name evidence="7" type="ORF">SPHA_30218</name>
</gene>
<dbReference type="PANTHER" id="PTHR31703">
    <property type="entry name" value="UPF0669 PROTEIN C6ORF120"/>
    <property type="match status" value="1"/>
</dbReference>
<keyword evidence="5" id="KW-0325">Glycoprotein</keyword>
<evidence type="ECO:0000256" key="5">
    <source>
        <dbReference type="ARBA" id="ARBA00023180"/>
    </source>
</evidence>
<name>A0A812C8D9_ACAPH</name>
<protein>
    <submittedName>
        <fullName evidence="7">UPF0669 protein C6orf120 homolog</fullName>
    </submittedName>
</protein>
<evidence type="ECO:0000256" key="3">
    <source>
        <dbReference type="ARBA" id="ARBA00022525"/>
    </source>
</evidence>
<comment type="subcellular location">
    <subcellularLocation>
        <location evidence="1">Secreted</location>
    </subcellularLocation>
</comment>
<dbReference type="AlphaFoldDB" id="A0A812C8D9"/>
<proteinExistence type="inferred from homology"/>
<dbReference type="GO" id="GO:0005576">
    <property type="term" value="C:extracellular region"/>
    <property type="evidence" value="ECO:0007669"/>
    <property type="project" value="UniProtKB-SubCell"/>
</dbReference>